<evidence type="ECO:0000256" key="2">
    <source>
        <dbReference type="ARBA" id="ARBA00022475"/>
    </source>
</evidence>
<feature type="transmembrane region" description="Helical" evidence="7">
    <location>
        <begin position="148"/>
        <end position="168"/>
    </location>
</feature>
<evidence type="ECO:0000259" key="8">
    <source>
        <dbReference type="Pfam" id="PF12805"/>
    </source>
</evidence>
<evidence type="ECO:0000313" key="11">
    <source>
        <dbReference type="EMBL" id="MFC1433909.1"/>
    </source>
</evidence>
<comment type="subcellular location">
    <subcellularLocation>
        <location evidence="1">Cell membrane</location>
        <topology evidence="1">Multi-pass membrane protein</topology>
    </subcellularLocation>
</comment>
<feature type="transmembrane region" description="Helical" evidence="7">
    <location>
        <begin position="31"/>
        <end position="62"/>
    </location>
</feature>
<evidence type="ECO:0000256" key="5">
    <source>
        <dbReference type="ARBA" id="ARBA00023136"/>
    </source>
</evidence>
<dbReference type="Proteomes" id="UP001592582">
    <property type="component" value="Unassembled WGS sequence"/>
</dbReference>
<reference evidence="12 13" key="1">
    <citation type="submission" date="2024-09" db="EMBL/GenBank/DDBJ databases">
        <authorList>
            <person name="Lee S.D."/>
        </authorList>
    </citation>
    <scope>NUCLEOTIDE SEQUENCE [LARGE SCALE GENOMIC DNA]</scope>
    <source>
        <strain evidence="10 13">N1-1</strain>
        <strain evidence="11 12">N1-3</strain>
    </source>
</reference>
<dbReference type="EMBL" id="JBHEZY010000011">
    <property type="protein sequence ID" value="MFC1433909.1"/>
    <property type="molecule type" value="Genomic_DNA"/>
</dbReference>
<evidence type="ECO:0000259" key="9">
    <source>
        <dbReference type="Pfam" id="PF13515"/>
    </source>
</evidence>
<evidence type="ECO:0000313" key="12">
    <source>
        <dbReference type="Proteomes" id="UP001592530"/>
    </source>
</evidence>
<dbReference type="PANTHER" id="PTHR30509">
    <property type="entry name" value="P-HYDROXYBENZOIC ACID EFFLUX PUMP SUBUNIT-RELATED"/>
    <property type="match status" value="1"/>
</dbReference>
<dbReference type="PANTHER" id="PTHR30509:SF9">
    <property type="entry name" value="MULTIDRUG RESISTANCE PROTEIN MDTO"/>
    <property type="match status" value="1"/>
</dbReference>
<feature type="transmembrane region" description="Helical" evidence="7">
    <location>
        <begin position="466"/>
        <end position="486"/>
    </location>
</feature>
<dbReference type="EMBL" id="JBHEZX010000012">
    <property type="protein sequence ID" value="MFC1412589.1"/>
    <property type="molecule type" value="Genomic_DNA"/>
</dbReference>
<dbReference type="InterPro" id="IPR032692">
    <property type="entry name" value="YccS_N"/>
</dbReference>
<feature type="transmembrane region" description="Helical" evidence="7">
    <location>
        <begin position="376"/>
        <end position="397"/>
    </location>
</feature>
<dbReference type="RefSeq" id="WP_380513421.1">
    <property type="nucleotide sequence ID" value="NZ_JBHEZX010000012.1"/>
</dbReference>
<keyword evidence="4 7" id="KW-1133">Transmembrane helix</keyword>
<comment type="similarity">
    <text evidence="6">Belongs to the YccS/YhfK family.</text>
</comment>
<feature type="domain" description="Integral membrane bound transporter" evidence="9">
    <location>
        <begin position="385"/>
        <end position="506"/>
    </location>
</feature>
<feature type="transmembrane region" description="Helical" evidence="7">
    <location>
        <begin position="124"/>
        <end position="142"/>
    </location>
</feature>
<keyword evidence="2" id="KW-1003">Cell membrane</keyword>
<evidence type="ECO:0000256" key="3">
    <source>
        <dbReference type="ARBA" id="ARBA00022692"/>
    </source>
</evidence>
<feature type="transmembrane region" description="Helical" evidence="7">
    <location>
        <begin position="498"/>
        <end position="517"/>
    </location>
</feature>
<protein>
    <submittedName>
        <fullName evidence="10">FUSC family protein</fullName>
    </submittedName>
</protein>
<evidence type="ECO:0000256" key="7">
    <source>
        <dbReference type="SAM" id="Phobius"/>
    </source>
</evidence>
<name>A0ABV6VFU4_9ACTN</name>
<evidence type="ECO:0000256" key="4">
    <source>
        <dbReference type="ARBA" id="ARBA00022989"/>
    </source>
</evidence>
<evidence type="ECO:0000256" key="1">
    <source>
        <dbReference type="ARBA" id="ARBA00004651"/>
    </source>
</evidence>
<keyword evidence="13" id="KW-1185">Reference proteome</keyword>
<organism evidence="10 13">
    <name type="scientific">Streptacidiphilus alkalitolerans</name>
    <dbReference type="NCBI Taxonomy" id="3342712"/>
    <lineage>
        <taxon>Bacteria</taxon>
        <taxon>Bacillati</taxon>
        <taxon>Actinomycetota</taxon>
        <taxon>Actinomycetes</taxon>
        <taxon>Kitasatosporales</taxon>
        <taxon>Streptomycetaceae</taxon>
        <taxon>Streptacidiphilus</taxon>
    </lineage>
</organism>
<proteinExistence type="inferred from homology"/>
<comment type="caution">
    <text evidence="10">The sequence shown here is derived from an EMBL/GenBank/DDBJ whole genome shotgun (WGS) entry which is preliminary data.</text>
</comment>
<dbReference type="InterPro" id="IPR049453">
    <property type="entry name" value="Memb_transporter_dom"/>
</dbReference>
<dbReference type="Pfam" id="PF12805">
    <property type="entry name" value="FUSC-like"/>
    <property type="match status" value="1"/>
</dbReference>
<feature type="transmembrane region" description="Helical" evidence="7">
    <location>
        <begin position="417"/>
        <end position="437"/>
    </location>
</feature>
<accession>A0ABV6VFU4</accession>
<feature type="transmembrane region" description="Helical" evidence="7">
    <location>
        <begin position="442"/>
        <end position="460"/>
    </location>
</feature>
<feature type="transmembrane region" description="Helical" evidence="7">
    <location>
        <begin position="74"/>
        <end position="93"/>
    </location>
</feature>
<gene>
    <name evidence="11" type="ORF">ACEZDB_24980</name>
    <name evidence="10" type="ORF">ACEZDG_25290</name>
</gene>
<sequence>MPWITALRSTARTGFTLERAYNEPLLAVRGALGVAIVVFGALALGSPALATSAALGAFIAGTATFQRSYRPRPVLALAAAAGLSLSTLVGYLASPWPPLFVLVLGLWAFGAGLAWALGPTAGVVASTTVSVMLVVVTLPSSVPQSLEHAGVIAVGGVVQALLVLLIPVRRWGAQRDALADAYASMADYARRLRHDPFAAFDPEALMTARSAAALTRGQARRRPAELGGKRDPMERMRPVLAALADPRVGAAEEGPERDRAREILGAAAEVLDVMARSIRSGLPVPVPERTYRALAVPAGGPVLSGPARQSALLLVGLLADSADSLESPAATGRDAGADEVGHLPRPSLPEMLPVAAHAVRRNWAWSSPVLRHAVRVGAVAAVGETVGLLLPFGHGYWAPLTAVMVMRPDFSQTYSRGVARIAGTVLGVLVASAVVLLADPDVWACSALAVLCIGGAYTTIRTGYAAMSACVTGYVVFLLAMAGGSVTVTAEDRVGQTLLGGALALASYALFPTWQTVRLPDRLAAYIEAGGRYAAAAVAAFGAPSAASRRAVRETLLDHRQARADLLTSSQQASVEPVRHRGLRHSQVTAARSAMAALGRTALLMEAHLPAPNGGPAPEPVPGAARFAEALREETARAALAVRLEQPVDLTGLRLHYDAWTLELPAPADNSTDPAHLVLRDAGFLVDALEGLQKALSD</sequence>
<dbReference type="Pfam" id="PF13515">
    <property type="entry name" value="FUSC_2"/>
    <property type="match status" value="1"/>
</dbReference>
<evidence type="ECO:0000256" key="6">
    <source>
        <dbReference type="ARBA" id="ARBA00043993"/>
    </source>
</evidence>
<evidence type="ECO:0000313" key="13">
    <source>
        <dbReference type="Proteomes" id="UP001592582"/>
    </source>
</evidence>
<dbReference type="Proteomes" id="UP001592530">
    <property type="component" value="Unassembled WGS sequence"/>
</dbReference>
<keyword evidence="5 7" id="KW-0472">Membrane</keyword>
<feature type="transmembrane region" description="Helical" evidence="7">
    <location>
        <begin position="99"/>
        <end position="117"/>
    </location>
</feature>
<evidence type="ECO:0000313" key="10">
    <source>
        <dbReference type="EMBL" id="MFC1412589.1"/>
    </source>
</evidence>
<feature type="domain" description="Integral membrane protein YccS N-terminal" evidence="8">
    <location>
        <begin position="81"/>
        <end position="190"/>
    </location>
</feature>
<keyword evidence="3 7" id="KW-0812">Transmembrane</keyword>